<dbReference type="AlphaFoldDB" id="A0A6I7HT90"/>
<evidence type="ECO:0000313" key="2">
    <source>
        <dbReference type="Proteomes" id="UP000252582"/>
    </source>
</evidence>
<accession>A0A6I7HT90</accession>
<reference evidence="1 2" key="1">
    <citation type="submission" date="2018-07" db="EMBL/GenBank/DDBJ databases">
        <title>Genomic Encyclopedia of Type Strains, Phase IV (KMG-IV): sequencing the most valuable type-strain genomes for metagenomic binning, comparative biology and taxonomic classification.</title>
        <authorList>
            <person name="Goeker M."/>
        </authorList>
    </citation>
    <scope>NUCLEOTIDE SEQUENCE [LARGE SCALE GENOMIC DNA]</scope>
    <source>
        <strain evidence="1 2">DSM 25528</strain>
    </source>
</reference>
<evidence type="ECO:0000313" key="1">
    <source>
        <dbReference type="EMBL" id="RCW28630.1"/>
    </source>
</evidence>
<name>A0A6I7HT90_9HYPH</name>
<evidence type="ECO:0008006" key="3">
    <source>
        <dbReference type="Google" id="ProtNLM"/>
    </source>
</evidence>
<gene>
    <name evidence="1" type="ORF">DFR48_101647</name>
</gene>
<protein>
    <recommendedName>
        <fullName evidence="3">Lytic murein transglycosylase</fullName>
    </recommendedName>
</protein>
<keyword evidence="2" id="KW-1185">Reference proteome</keyword>
<organism evidence="1 2">
    <name type="scientific">Ciceribacter lividus</name>
    <dbReference type="NCBI Taxonomy" id="1197950"/>
    <lineage>
        <taxon>Bacteria</taxon>
        <taxon>Pseudomonadati</taxon>
        <taxon>Pseudomonadota</taxon>
        <taxon>Alphaproteobacteria</taxon>
        <taxon>Hyphomicrobiales</taxon>
        <taxon>Rhizobiaceae</taxon>
        <taxon>Ciceribacter</taxon>
    </lineage>
</organism>
<sequence>MRFAFQCPLWPAGHLPHKGGETRAANVLRARRSLRTDIAFWALTRDPLKVRAVPLACLPPCGGDGRQARGGILPTSRGQSS</sequence>
<comment type="caution">
    <text evidence="1">The sequence shown here is derived from an EMBL/GenBank/DDBJ whole genome shotgun (WGS) entry which is preliminary data.</text>
</comment>
<proteinExistence type="predicted"/>
<dbReference type="Proteomes" id="UP000252582">
    <property type="component" value="Unassembled WGS sequence"/>
</dbReference>
<dbReference type="EMBL" id="QPIX01000001">
    <property type="protein sequence ID" value="RCW28630.1"/>
    <property type="molecule type" value="Genomic_DNA"/>
</dbReference>